<evidence type="ECO:0000313" key="4">
    <source>
        <dbReference type="RefSeq" id="XP_071920792.1"/>
    </source>
</evidence>
<accession>A0ABM4VMP9</accession>
<dbReference type="PANTHER" id="PTHR32108">
    <property type="entry name" value="DNA-DIRECTED RNA POLYMERASE SUBUNIT ALPHA"/>
    <property type="match status" value="1"/>
</dbReference>
<dbReference type="InterPro" id="IPR000467">
    <property type="entry name" value="G_patch_dom"/>
</dbReference>
<protein>
    <recommendedName>
        <fullName evidence="2">G-patch domain-containing protein</fullName>
    </recommendedName>
</protein>
<evidence type="ECO:0000256" key="1">
    <source>
        <dbReference type="SAM" id="MobiDB-lite"/>
    </source>
</evidence>
<dbReference type="PROSITE" id="PS50174">
    <property type="entry name" value="G_PATCH"/>
    <property type="match status" value="1"/>
</dbReference>
<keyword evidence="3" id="KW-1185">Reference proteome</keyword>
<name>A0ABM4VMP9_COFAR</name>
<dbReference type="PANTHER" id="PTHR32108:SF9">
    <property type="entry name" value="REVERSE TRANSCRIPTASE RNASE H-LIKE DOMAIN-CONTAINING PROTEIN"/>
    <property type="match status" value="1"/>
</dbReference>
<evidence type="ECO:0000259" key="2">
    <source>
        <dbReference type="PROSITE" id="PS50174"/>
    </source>
</evidence>
<dbReference type="GeneID" id="140014250"/>
<dbReference type="Pfam" id="PF03732">
    <property type="entry name" value="Retrotrans_gag"/>
    <property type="match status" value="1"/>
</dbReference>
<reference evidence="4" key="1">
    <citation type="submission" date="2025-08" db="UniProtKB">
        <authorList>
            <consortium name="RefSeq"/>
        </authorList>
    </citation>
    <scope>IDENTIFICATION</scope>
    <source>
        <tissue evidence="4">Leaves</tissue>
    </source>
</reference>
<organism evidence="3 4">
    <name type="scientific">Coffea arabica</name>
    <name type="common">Arabian coffee</name>
    <dbReference type="NCBI Taxonomy" id="13443"/>
    <lineage>
        <taxon>Eukaryota</taxon>
        <taxon>Viridiplantae</taxon>
        <taxon>Streptophyta</taxon>
        <taxon>Embryophyta</taxon>
        <taxon>Tracheophyta</taxon>
        <taxon>Spermatophyta</taxon>
        <taxon>Magnoliopsida</taxon>
        <taxon>eudicotyledons</taxon>
        <taxon>Gunneridae</taxon>
        <taxon>Pentapetalae</taxon>
        <taxon>asterids</taxon>
        <taxon>lamiids</taxon>
        <taxon>Gentianales</taxon>
        <taxon>Rubiaceae</taxon>
        <taxon>Ixoroideae</taxon>
        <taxon>Gardenieae complex</taxon>
        <taxon>Bertiereae - Coffeeae clade</taxon>
        <taxon>Coffeeae</taxon>
        <taxon>Coffea</taxon>
    </lineage>
</organism>
<dbReference type="RefSeq" id="XP_071920792.1">
    <property type="nucleotide sequence ID" value="XM_072064691.1"/>
</dbReference>
<dbReference type="Proteomes" id="UP001652660">
    <property type="component" value="Chromosome 9c"/>
</dbReference>
<feature type="region of interest" description="Disordered" evidence="1">
    <location>
        <begin position="1"/>
        <end position="23"/>
    </location>
</feature>
<proteinExistence type="predicted"/>
<feature type="domain" description="G-patch" evidence="2">
    <location>
        <begin position="695"/>
        <end position="741"/>
    </location>
</feature>
<evidence type="ECO:0000313" key="3">
    <source>
        <dbReference type="Proteomes" id="UP001652660"/>
    </source>
</evidence>
<dbReference type="InterPro" id="IPR005162">
    <property type="entry name" value="Retrotrans_gag_dom"/>
</dbReference>
<sequence>MSTQPESSDKAVATTQQEAASPGVQLTELLTKFGEMASEMAAQKKLIDELGIVNPQYAYAQNPPFYPPYGPGYQPQGVPNILPDQQAFYQTTAEPFVPEHTIQTKPEVGESSAPVGMKLLKRLDRFDEFIRKSQSLSKPGVLDYDDLCLFSNVQLPVGFKTPKFNKYDGTGNPKTHLRLFANKLGKPVDDENLPLRLFPESLEGDALDWYSNLKPEEVKTWLDLSNAFIRQYEYNCELAHDPPYFEEIFRMTGCSFAAIVNKLEEFDDFVRAGKIVNVSALKSQLDALQSQGSNLKAAGKIGMVPPPTYPYGMPAWYNPQAVCAYHSGAPGHSTIDCKALKHKVQDMIEAGEIVIRKRESQGPNVNRNPLPEHANIIGVILDDTEYVEPVKELTREAEVFGVTDQPFVIELPLEEDEKPFILDLTPAESEALEPVVIEFPQQEPVLSLQQVPWNYDEPDVRIGEKSIAKKEEVSAVTRSGKVASPFEATIPIQANNSEPPVKPTITEREALDFLKRLQRSEYNVVEKLSKSPAQISMLDLLFSSDVHRDALIDVLTKAQIPRDISIDNFSNVVGSVLFNKQIAFSDDELPTEGIGHNRALYITVRCNGKMLPKVLIDNGPWIHKSGAVPSSLHQLLKFVVNDKLITIFAEEDCLVITDSGSKEEGSRSAIMSPHSTSDKVSVSWITTEEQALSKASVMMAKEMIRGGYKLDRGLGRELQGILKPVEIMGKRDTFGLGFKPTAKDIKEMKEHKRAEKEGRQRVFDIPPLRYTFPRPTEVITSEEVELTNANKEILLRKILHTLEPPADLQVGPTWCCKRTKISVADGSV</sequence>
<gene>
    <name evidence="4" type="primary">LOC140014250</name>
</gene>